<dbReference type="EMBL" id="ABFK02000016">
    <property type="protein sequence ID" value="EDS04296.1"/>
    <property type="molecule type" value="Genomic_DNA"/>
</dbReference>
<evidence type="ECO:0000313" key="1">
    <source>
        <dbReference type="EMBL" id="EDS04296.1"/>
    </source>
</evidence>
<sequence length="156" mass="17699">MFFGVKNPGVREWFFRFDPNLKNNYTKLSGLKDVSFSNYTNRIAKRTSDFLDASERNVMNVVCAPGTAAIVSSCRPAFCLRWRKLFRRACSGCLAVAFSGGARGRPVPGDYRICRRRGIGLWRYGFRIFPTDTELFGCAPPEFPGVSWIVFAARFE</sequence>
<protein>
    <submittedName>
        <fullName evidence="1">Uncharacterized protein</fullName>
    </submittedName>
</protein>
<keyword evidence="2" id="KW-1185">Reference proteome</keyword>
<dbReference type="Proteomes" id="UP000005819">
    <property type="component" value="Unassembled WGS sequence"/>
</dbReference>
<name>B0MTT0_9BACT</name>
<comment type="caution">
    <text evidence="1">The sequence shown here is derived from an EMBL/GenBank/DDBJ whole genome shotgun (WGS) entry which is preliminary data.</text>
</comment>
<dbReference type="AlphaFoldDB" id="B0MTT0"/>
<organism evidence="1 2">
    <name type="scientific">Alistipes putredinis DSM 17216</name>
    <dbReference type="NCBI Taxonomy" id="445970"/>
    <lineage>
        <taxon>Bacteria</taxon>
        <taxon>Pseudomonadati</taxon>
        <taxon>Bacteroidota</taxon>
        <taxon>Bacteroidia</taxon>
        <taxon>Bacteroidales</taxon>
        <taxon>Rikenellaceae</taxon>
        <taxon>Alistipes</taxon>
    </lineage>
</organism>
<gene>
    <name evidence="1" type="ORF">ALIPUT_00167</name>
</gene>
<accession>B0MTT0</accession>
<dbReference type="HOGENOM" id="CLU_1682935_0_0_10"/>
<reference evidence="1" key="2">
    <citation type="submission" date="2013-09" db="EMBL/GenBank/DDBJ databases">
        <title>Draft genome sequence of Alistipes putredinis (DSM 17216).</title>
        <authorList>
            <person name="Sudarsanam P."/>
            <person name="Ley R."/>
            <person name="Guruge J."/>
            <person name="Turnbaugh P.J."/>
            <person name="Mahowald M."/>
            <person name="Liep D."/>
            <person name="Gordon J."/>
        </authorList>
    </citation>
    <scope>NUCLEOTIDE SEQUENCE</scope>
    <source>
        <strain evidence="1">DSM 17216</strain>
    </source>
</reference>
<evidence type="ECO:0000313" key="2">
    <source>
        <dbReference type="Proteomes" id="UP000005819"/>
    </source>
</evidence>
<reference evidence="1" key="1">
    <citation type="submission" date="2007-10" db="EMBL/GenBank/DDBJ databases">
        <authorList>
            <person name="Fulton L."/>
            <person name="Clifton S."/>
            <person name="Fulton B."/>
            <person name="Xu J."/>
            <person name="Minx P."/>
            <person name="Pepin K.H."/>
            <person name="Johnson M."/>
            <person name="Thiruvilangam P."/>
            <person name="Bhonagiri V."/>
            <person name="Nash W.E."/>
            <person name="Mardis E.R."/>
            <person name="Wilson R.K."/>
        </authorList>
    </citation>
    <scope>NUCLEOTIDE SEQUENCE [LARGE SCALE GENOMIC DNA]</scope>
    <source>
        <strain evidence="1">DSM 17216</strain>
    </source>
</reference>
<proteinExistence type="predicted"/>